<accession>A0A0T5NRF1</accession>
<proteinExistence type="predicted"/>
<gene>
    <name evidence="1" type="ORF">XM53_16470</name>
</gene>
<sequence length="100" mass="11895">MGYALRIDIHPRQGKRFILRTRCSRERNDAIDRRMVSTIGISPIRYKSLVSFSFSFIDLSLDDSLQARRQHGIRLLVVFDCARLDKRTWELSFYNFVRLL</sequence>
<organism evidence="1 2">
    <name type="scientific">Roseovarius atlanticus</name>
    <dbReference type="NCBI Taxonomy" id="1641875"/>
    <lineage>
        <taxon>Bacteria</taxon>
        <taxon>Pseudomonadati</taxon>
        <taxon>Pseudomonadota</taxon>
        <taxon>Alphaproteobacteria</taxon>
        <taxon>Rhodobacterales</taxon>
        <taxon>Roseobacteraceae</taxon>
        <taxon>Roseovarius</taxon>
    </lineage>
</organism>
<dbReference type="EMBL" id="LAXJ01000019">
    <property type="protein sequence ID" value="KRS11529.1"/>
    <property type="molecule type" value="Genomic_DNA"/>
</dbReference>
<name>A0A0T5NRF1_9RHOB</name>
<reference evidence="1 2" key="1">
    <citation type="submission" date="2015-04" db="EMBL/GenBank/DDBJ databases">
        <title>The draft genome sequence of Roseovarius sp.R12b.</title>
        <authorList>
            <person name="Li G."/>
            <person name="Lai Q."/>
            <person name="Shao Z."/>
            <person name="Yan P."/>
        </authorList>
    </citation>
    <scope>NUCLEOTIDE SEQUENCE [LARGE SCALE GENOMIC DNA]</scope>
    <source>
        <strain evidence="1 2">R12B</strain>
    </source>
</reference>
<dbReference type="AlphaFoldDB" id="A0A0T5NRF1"/>
<dbReference type="Proteomes" id="UP000051295">
    <property type="component" value="Unassembled WGS sequence"/>
</dbReference>
<evidence type="ECO:0000313" key="1">
    <source>
        <dbReference type="EMBL" id="KRS11529.1"/>
    </source>
</evidence>
<comment type="caution">
    <text evidence="1">The sequence shown here is derived from an EMBL/GenBank/DDBJ whole genome shotgun (WGS) entry which is preliminary data.</text>
</comment>
<evidence type="ECO:0000313" key="2">
    <source>
        <dbReference type="Proteomes" id="UP000051295"/>
    </source>
</evidence>
<protein>
    <submittedName>
        <fullName evidence="1">Uncharacterized protein</fullName>
    </submittedName>
</protein>
<keyword evidence="2" id="KW-1185">Reference proteome</keyword>